<evidence type="ECO:0000313" key="2">
    <source>
        <dbReference type="Proteomes" id="UP000007431"/>
    </source>
</evidence>
<accession>D8QHK7</accession>
<dbReference type="EMBL" id="GL377312">
    <property type="protein sequence ID" value="EFI92696.1"/>
    <property type="molecule type" value="Genomic_DNA"/>
</dbReference>
<feature type="non-terminal residue" evidence="1">
    <location>
        <position position="175"/>
    </location>
</feature>
<dbReference type="OrthoDB" id="6105938at2759"/>
<dbReference type="AlphaFoldDB" id="D8QHK7"/>
<sequence length="175" mass="19704">MSNVARAIAARSSSRSITARFAEFARAKGLTNKTKDADERKRYREERKEFFGKAVNEGFERNFGKNEVSLEAWLGLCKTVGLKDVKGLTDVEACKKALKDRYVNIVDLVDAAEARKTCTTFTSAAKLRTYTRGEKIYPLRAAERNPLLETFLIRLTPEPPKSQPAKKTASSRRKP</sequence>
<dbReference type="HOGENOM" id="CLU_053382_5_0_1"/>
<proteinExistence type="predicted"/>
<dbReference type="PANTHER" id="PTHR38846">
    <property type="entry name" value="C3H1-TYPE DOMAIN-CONTAINING PROTEIN"/>
    <property type="match status" value="1"/>
</dbReference>
<dbReference type="VEuPathDB" id="FungiDB:SCHCODRAFT_02641046"/>
<name>D8QHK7_SCHCM</name>
<dbReference type="PANTHER" id="PTHR38846:SF1">
    <property type="entry name" value="C3H1-TYPE DOMAIN-CONTAINING PROTEIN"/>
    <property type="match status" value="1"/>
</dbReference>
<keyword evidence="2" id="KW-1185">Reference proteome</keyword>
<gene>
    <name evidence="1" type="ORF">SCHCODRAFT_113356</name>
</gene>
<dbReference type="Proteomes" id="UP000007431">
    <property type="component" value="Unassembled WGS sequence"/>
</dbReference>
<dbReference type="RefSeq" id="XP_003027599.1">
    <property type="nucleotide sequence ID" value="XM_003027553.1"/>
</dbReference>
<dbReference type="OMA" id="ENDRAWQ"/>
<organism evidence="2">
    <name type="scientific">Schizophyllum commune (strain H4-8 / FGSC 9210)</name>
    <name type="common">Split gill fungus</name>
    <dbReference type="NCBI Taxonomy" id="578458"/>
    <lineage>
        <taxon>Eukaryota</taxon>
        <taxon>Fungi</taxon>
        <taxon>Dikarya</taxon>
        <taxon>Basidiomycota</taxon>
        <taxon>Agaricomycotina</taxon>
        <taxon>Agaricomycetes</taxon>
        <taxon>Agaricomycetidae</taxon>
        <taxon>Agaricales</taxon>
        <taxon>Schizophyllaceae</taxon>
        <taxon>Schizophyllum</taxon>
    </lineage>
</organism>
<protein>
    <submittedName>
        <fullName evidence="1">Uncharacterized protein</fullName>
    </submittedName>
</protein>
<dbReference type="InParanoid" id="D8QHK7"/>
<evidence type="ECO:0000313" key="1">
    <source>
        <dbReference type="EMBL" id="EFI92696.1"/>
    </source>
</evidence>
<dbReference type="GeneID" id="9597599"/>
<dbReference type="eggNOG" id="ENOG502SFXF">
    <property type="taxonomic scope" value="Eukaryota"/>
</dbReference>
<reference evidence="1 2" key="1">
    <citation type="journal article" date="2010" name="Nat. Biotechnol.">
        <title>Genome sequence of the model mushroom Schizophyllum commune.</title>
        <authorList>
            <person name="Ohm R.A."/>
            <person name="de Jong J.F."/>
            <person name="Lugones L.G."/>
            <person name="Aerts A."/>
            <person name="Kothe E."/>
            <person name="Stajich J.E."/>
            <person name="de Vries R.P."/>
            <person name="Record E."/>
            <person name="Levasseur A."/>
            <person name="Baker S.E."/>
            <person name="Bartholomew K.A."/>
            <person name="Coutinho P.M."/>
            <person name="Erdmann S."/>
            <person name="Fowler T.J."/>
            <person name="Gathman A.C."/>
            <person name="Lombard V."/>
            <person name="Henrissat B."/>
            <person name="Knabe N."/>
            <person name="Kuees U."/>
            <person name="Lilly W.W."/>
            <person name="Lindquist E."/>
            <person name="Lucas S."/>
            <person name="Magnuson J.K."/>
            <person name="Piumi F."/>
            <person name="Raudaskoski M."/>
            <person name="Salamov A."/>
            <person name="Schmutz J."/>
            <person name="Schwarze F.W.M.R."/>
            <person name="vanKuyk P.A."/>
            <person name="Horton J.S."/>
            <person name="Grigoriev I.V."/>
            <person name="Woesten H.A.B."/>
        </authorList>
    </citation>
    <scope>NUCLEOTIDE SEQUENCE [LARGE SCALE GENOMIC DNA]</scope>
    <source>
        <strain evidence="2">H4-8 / FGSC 9210</strain>
    </source>
</reference>
<dbReference type="KEGG" id="scm:SCHCO_02641046"/>